<gene>
    <name evidence="3" type="ORF">M977_00391</name>
</gene>
<feature type="compositionally biased region" description="Acidic residues" evidence="2">
    <location>
        <begin position="55"/>
        <end position="89"/>
    </location>
</feature>
<sequence length="89" mass="9937">MISGLPSLSHEQQQKAVERIQELMANGMSSGEAITLVAAEIRANHTGEMVAVRFEDDDVGDAENDEDTANDDDEEEHYVDHYEENDDDK</sequence>
<dbReference type="Proteomes" id="UP000078504">
    <property type="component" value="Unassembled WGS sequence"/>
</dbReference>
<reference evidence="3 4" key="1">
    <citation type="submission" date="2016-04" db="EMBL/GenBank/DDBJ databases">
        <title>ATOL: Assembling a taxonomically balanced genome-scale reconstruction of the evolutionary history of the Enterobacteriaceae.</title>
        <authorList>
            <person name="Plunkett G.III."/>
            <person name="Neeno-Eckwall E.C."/>
            <person name="Glasner J.D."/>
            <person name="Perna N.T."/>
        </authorList>
    </citation>
    <scope>NUCLEOTIDE SEQUENCE [LARGE SCALE GENOMIC DNA]</scope>
    <source>
        <strain evidence="3 4">ATCC 51604</strain>
    </source>
</reference>
<accession>A0A1B7I6P6</accession>
<dbReference type="RefSeq" id="WP_064511851.1">
    <property type="nucleotide sequence ID" value="NZ_LXEP01000003.1"/>
</dbReference>
<organism evidence="3 4">
    <name type="scientific">Buttiauxella gaviniae ATCC 51604</name>
    <dbReference type="NCBI Taxonomy" id="1354253"/>
    <lineage>
        <taxon>Bacteria</taxon>
        <taxon>Pseudomonadati</taxon>
        <taxon>Pseudomonadota</taxon>
        <taxon>Gammaproteobacteria</taxon>
        <taxon>Enterobacterales</taxon>
        <taxon>Enterobacteriaceae</taxon>
        <taxon>Buttiauxella</taxon>
    </lineage>
</organism>
<comment type="similarity">
    <text evidence="1">Belongs to the UPF0181 family.</text>
</comment>
<evidence type="ECO:0000256" key="2">
    <source>
        <dbReference type="SAM" id="MobiDB-lite"/>
    </source>
</evidence>
<dbReference type="PATRIC" id="fig|1354253.4.peg.399"/>
<protein>
    <recommendedName>
        <fullName evidence="1">UPF0181 protein M977_00391</fullName>
    </recommendedName>
</protein>
<comment type="caution">
    <text evidence="3">The sequence shown here is derived from an EMBL/GenBank/DDBJ whole genome shotgun (WGS) entry which is preliminary data.</text>
</comment>
<dbReference type="NCBIfam" id="NF003476">
    <property type="entry name" value="PRK05114.1"/>
    <property type="match status" value="1"/>
</dbReference>
<dbReference type="EMBL" id="LXEP01000003">
    <property type="protein sequence ID" value="OAT24099.1"/>
    <property type="molecule type" value="Genomic_DNA"/>
</dbReference>
<evidence type="ECO:0000313" key="3">
    <source>
        <dbReference type="EMBL" id="OAT24099.1"/>
    </source>
</evidence>
<dbReference type="Pfam" id="PF03701">
    <property type="entry name" value="UPF0181"/>
    <property type="match status" value="1"/>
</dbReference>
<evidence type="ECO:0000313" key="4">
    <source>
        <dbReference type="Proteomes" id="UP000078504"/>
    </source>
</evidence>
<dbReference type="InterPro" id="IPR005371">
    <property type="entry name" value="UPF0181"/>
</dbReference>
<proteinExistence type="inferred from homology"/>
<feature type="region of interest" description="Disordered" evidence="2">
    <location>
        <begin position="54"/>
        <end position="89"/>
    </location>
</feature>
<dbReference type="AlphaFoldDB" id="A0A1B7I6P6"/>
<dbReference type="HAMAP" id="MF_00507">
    <property type="entry name" value="UPF0181"/>
    <property type="match status" value="1"/>
</dbReference>
<name>A0A1B7I6P6_9ENTR</name>
<evidence type="ECO:0000256" key="1">
    <source>
        <dbReference type="HAMAP-Rule" id="MF_00507"/>
    </source>
</evidence>